<keyword evidence="3" id="KW-1185">Reference proteome</keyword>
<name>A0A1M5CPV5_9GAMM</name>
<keyword evidence="1" id="KW-1133">Transmembrane helix</keyword>
<dbReference type="STRING" id="1122206.SAMN02745753_02208"/>
<proteinExistence type="predicted"/>
<dbReference type="RefSeq" id="WP_072839753.1">
    <property type="nucleotide sequence ID" value="NZ_FQVF01000009.1"/>
</dbReference>
<reference evidence="3" key="1">
    <citation type="submission" date="2016-11" db="EMBL/GenBank/DDBJ databases">
        <authorList>
            <person name="Varghese N."/>
            <person name="Submissions S."/>
        </authorList>
    </citation>
    <scope>NUCLEOTIDE SEQUENCE [LARGE SCALE GENOMIC DNA]</scope>
    <source>
        <strain evidence="3">DSM 16579</strain>
    </source>
</reference>
<accession>A0A1M5CPV5</accession>
<organism evidence="2 3">
    <name type="scientific">Marinomonas polaris DSM 16579</name>
    <dbReference type="NCBI Taxonomy" id="1122206"/>
    <lineage>
        <taxon>Bacteria</taxon>
        <taxon>Pseudomonadati</taxon>
        <taxon>Pseudomonadota</taxon>
        <taxon>Gammaproteobacteria</taxon>
        <taxon>Oceanospirillales</taxon>
        <taxon>Oceanospirillaceae</taxon>
        <taxon>Marinomonas</taxon>
    </lineage>
</organism>
<dbReference type="Proteomes" id="UP000184517">
    <property type="component" value="Unassembled WGS sequence"/>
</dbReference>
<evidence type="ECO:0000313" key="3">
    <source>
        <dbReference type="Proteomes" id="UP000184517"/>
    </source>
</evidence>
<dbReference type="AlphaFoldDB" id="A0A1M5CPV5"/>
<evidence type="ECO:0000256" key="1">
    <source>
        <dbReference type="SAM" id="Phobius"/>
    </source>
</evidence>
<feature type="transmembrane region" description="Helical" evidence="1">
    <location>
        <begin position="6"/>
        <end position="32"/>
    </location>
</feature>
<dbReference type="EMBL" id="FQVF01000009">
    <property type="protein sequence ID" value="SHF56741.1"/>
    <property type="molecule type" value="Genomic_DNA"/>
</dbReference>
<dbReference type="OrthoDB" id="9967710at2"/>
<keyword evidence="1" id="KW-0812">Transmembrane</keyword>
<gene>
    <name evidence="2" type="ORF">SAMN02745753_02208</name>
</gene>
<evidence type="ECO:0000313" key="2">
    <source>
        <dbReference type="EMBL" id="SHF56741.1"/>
    </source>
</evidence>
<sequence length="221" mass="25257">MKELEIHTSAILFLILFLILLFIPILIQLHVLKKRKIKEKENTEEFFKKVSASISAKSINTLNDVLDIHESIFEDGLIGLKALNRIQLQLKKFKTKLLSSNVGRLYQEDNKGAVAKVNSLLKDCQSQIDKELAKKPFEEVPEPERHHLEALDELTKTYSVSLIHKYLIDLAESIKLRDAESKKYIDEQKESLSLARKGLFSTVGFSVISIALAIYFYVNTP</sequence>
<protein>
    <submittedName>
        <fullName evidence="2">Uncharacterized protein</fullName>
    </submittedName>
</protein>
<feature type="transmembrane region" description="Helical" evidence="1">
    <location>
        <begin position="198"/>
        <end position="218"/>
    </location>
</feature>
<keyword evidence="1" id="KW-0472">Membrane</keyword>